<dbReference type="CDD" id="cd04301">
    <property type="entry name" value="NAT_SF"/>
    <property type="match status" value="1"/>
</dbReference>
<gene>
    <name evidence="2" type="ORF">J2S14_002802</name>
</gene>
<dbReference type="PROSITE" id="PS51186">
    <property type="entry name" value="GNAT"/>
    <property type="match status" value="1"/>
</dbReference>
<evidence type="ECO:0000313" key="2">
    <source>
        <dbReference type="EMBL" id="MDQ0343967.1"/>
    </source>
</evidence>
<protein>
    <submittedName>
        <fullName evidence="2">GNAT superfamily N-acetyltransferase</fullName>
    </submittedName>
</protein>
<reference evidence="2 3" key="1">
    <citation type="submission" date="2023-07" db="EMBL/GenBank/DDBJ databases">
        <title>Genomic Encyclopedia of Type Strains, Phase IV (KMG-IV): sequencing the most valuable type-strain genomes for metagenomic binning, comparative biology and taxonomic classification.</title>
        <authorList>
            <person name="Goeker M."/>
        </authorList>
    </citation>
    <scope>NUCLEOTIDE SEQUENCE [LARGE SCALE GENOMIC DNA]</scope>
    <source>
        <strain evidence="2 3">DSM 27848</strain>
    </source>
</reference>
<evidence type="ECO:0000313" key="3">
    <source>
        <dbReference type="Proteomes" id="UP001232343"/>
    </source>
</evidence>
<keyword evidence="3" id="KW-1185">Reference proteome</keyword>
<dbReference type="Gene3D" id="3.40.630.30">
    <property type="match status" value="1"/>
</dbReference>
<proteinExistence type="predicted"/>
<feature type="domain" description="N-acetyltransferase" evidence="1">
    <location>
        <begin position="4"/>
        <end position="152"/>
    </location>
</feature>
<comment type="caution">
    <text evidence="2">The sequence shown here is derived from an EMBL/GenBank/DDBJ whole genome shotgun (WGS) entry which is preliminary data.</text>
</comment>
<evidence type="ECO:0000259" key="1">
    <source>
        <dbReference type="PROSITE" id="PS51186"/>
    </source>
</evidence>
<dbReference type="Pfam" id="PF13673">
    <property type="entry name" value="Acetyltransf_10"/>
    <property type="match status" value="1"/>
</dbReference>
<dbReference type="Proteomes" id="UP001232343">
    <property type="component" value="Unassembled WGS sequence"/>
</dbReference>
<organism evidence="2 3">
    <name type="scientific">Lederbergia wuyishanensis</name>
    <dbReference type="NCBI Taxonomy" id="1347903"/>
    <lineage>
        <taxon>Bacteria</taxon>
        <taxon>Bacillati</taxon>
        <taxon>Bacillota</taxon>
        <taxon>Bacilli</taxon>
        <taxon>Bacillales</taxon>
        <taxon>Bacillaceae</taxon>
        <taxon>Lederbergia</taxon>
    </lineage>
</organism>
<accession>A0ABU0D6D1</accession>
<sequence>MKGYEVKRINNVMNENIYPLVEESKKAGFRFLQKLVSNYSDGSNTFNMPGEALYGVYRQDGVLIAVGGINIDPFSNNPHIGRLRRFYVTEDCRRNGVGTLLLKMLISEAKNHFQIIVLNSTPQADAFYTSFGFTKSDKYPNSTHYLTLKTYS</sequence>
<dbReference type="SUPFAM" id="SSF55729">
    <property type="entry name" value="Acyl-CoA N-acyltransferases (Nat)"/>
    <property type="match status" value="1"/>
</dbReference>
<dbReference type="InterPro" id="IPR000182">
    <property type="entry name" value="GNAT_dom"/>
</dbReference>
<name>A0ABU0D6D1_9BACI</name>
<dbReference type="EMBL" id="JAUSUO010000007">
    <property type="protein sequence ID" value="MDQ0343967.1"/>
    <property type="molecule type" value="Genomic_DNA"/>
</dbReference>
<dbReference type="InterPro" id="IPR016181">
    <property type="entry name" value="Acyl_CoA_acyltransferase"/>
</dbReference>
<dbReference type="RefSeq" id="WP_244682214.1">
    <property type="nucleotide sequence ID" value="NZ_JALIRM010000010.1"/>
</dbReference>